<dbReference type="AlphaFoldDB" id="A0A3B1D2S9"/>
<dbReference type="Pfam" id="PF02538">
    <property type="entry name" value="Hydantoinase_B"/>
    <property type="match status" value="1"/>
</dbReference>
<feature type="domain" description="Hydantoinase A/oxoprolinase" evidence="3">
    <location>
        <begin position="210"/>
        <end position="494"/>
    </location>
</feature>
<organism evidence="6">
    <name type="scientific">hydrothermal vent metagenome</name>
    <dbReference type="NCBI Taxonomy" id="652676"/>
    <lineage>
        <taxon>unclassified sequences</taxon>
        <taxon>metagenomes</taxon>
        <taxon>ecological metagenomes</taxon>
    </lineage>
</organism>
<dbReference type="GO" id="GO:0005829">
    <property type="term" value="C:cytosol"/>
    <property type="evidence" value="ECO:0007669"/>
    <property type="project" value="TreeGrafter"/>
</dbReference>
<dbReference type="EMBL" id="UOGF01000005">
    <property type="protein sequence ID" value="VAX25955.1"/>
    <property type="molecule type" value="Genomic_DNA"/>
</dbReference>
<dbReference type="InterPro" id="IPR045079">
    <property type="entry name" value="Oxoprolinase-like"/>
</dbReference>
<dbReference type="Pfam" id="PF01968">
    <property type="entry name" value="Hydantoinase_A"/>
    <property type="match status" value="1"/>
</dbReference>
<protein>
    <submittedName>
        <fullName evidence="6">5-oxoprolinase, HyuA-like domain / 5-oxoprolinase, HyuB-like domain</fullName>
        <ecNumber evidence="6">3.5.2.9</ecNumber>
    </submittedName>
</protein>
<evidence type="ECO:0000313" key="6">
    <source>
        <dbReference type="EMBL" id="VAX25955.1"/>
    </source>
</evidence>
<feature type="domain" description="Hydantoinase B/oxoprolinase" evidence="4">
    <location>
        <begin position="713"/>
        <end position="975"/>
    </location>
</feature>
<accession>A0A3B1D2S9</accession>
<evidence type="ECO:0000256" key="2">
    <source>
        <dbReference type="SAM" id="MobiDB-lite"/>
    </source>
</evidence>
<dbReference type="PANTHER" id="PTHR11365:SF23">
    <property type="entry name" value="HYPOTHETICAL 5-OXOPROLINASE (EUROFUNG)-RELATED"/>
    <property type="match status" value="1"/>
</dbReference>
<dbReference type="PANTHER" id="PTHR11365">
    <property type="entry name" value="5-OXOPROLINASE RELATED"/>
    <property type="match status" value="1"/>
</dbReference>
<reference evidence="6" key="1">
    <citation type="submission" date="2018-06" db="EMBL/GenBank/DDBJ databases">
        <authorList>
            <person name="Zhirakovskaya E."/>
        </authorList>
    </citation>
    <scope>NUCLEOTIDE SEQUENCE</scope>
</reference>
<evidence type="ECO:0000259" key="5">
    <source>
        <dbReference type="Pfam" id="PF05378"/>
    </source>
</evidence>
<comment type="similarity">
    <text evidence="1">Belongs to the oxoprolinase family.</text>
</comment>
<proteinExistence type="inferred from homology"/>
<gene>
    <name evidence="6" type="ORF">MNBD_NITROSPIRAE01-1237</name>
</gene>
<dbReference type="EC" id="3.5.2.9" evidence="6"/>
<sequence>MAKKNAVRQWQFWIDRGGTFTDLIARRPDGALKSHKLLSENPEHYADAAIQGIRTLMSLSPDEPIPSEKIEVVRMGTTVATNALLERKGEALLLAITAGFRDVLRIGDQSRPKLFAREIILPEMLYKAVIEIDERITLSGKILKPLDQNITKTRLQTVFDTGIRAIAIVCLHGYQYPAHEQQVAGIARDIGFTQISTSHDTTPLIKLVGRGDITVVDAYLSPILNRYVAQVSKALGGAKVLFMQSNGGLAGARHFRGKNAILSGPAGGLVGAVCASQDAGFTKMISFDMGGTSTDVAHFSGEYERTLDSKVAGVRVRAPMMDIHTVAAGGGSICHFDGSRLRVGPASAGADPGPASYRRGGPLTVTDCQVMLGRLQPQFFPHIFGPNQNQPLDTDIVQKRFSKLAQKISTENKGPISPQAVAEGFLKIAVENMANAIKKISVQKGHDVTRYMLCAFGGAGGQHATQVADRLGIQKILIPPFSSLLSAFGIGRANQVLLHEHAIEAKLNDAIIPKINQCADRLKKEGIATLIAQGILEKQIETRCKVLLKVSGTAGVHAVDLDTRSKMQDAFEERYQQRFGFLLLKKQLQVESISVEIIGKNELENKSAPPEKNSDEKNSDTHKTPGTHQTKTKHRPQTHRTITFDGQHKQTPIYTRDSLCINRPINGPAIIIDTFSTLVLEEGWQAVLKHNEGFILTRITPLQQKSDIGSACDPIMLEVFNNLFMSIAEQMGLSLQNTATSVNIKERLDFSCALFNQQGDLIANAPHIPVHLGSMSESVRAVIQKYRGKIQPGDVYMTNDPYDGGTHLPDITVITPVFFEKMLLFFVGSRGHHADIGGISPGSMPANSTTVTEEGVLFSTMRLVSKGAFQESTIRTLLSTAPYPARNIDQNIADLKAQLAANHQGLTALQNMCDQYGISTIQAYMQHVQDTAETAVRRVISHLKDGHFIYAMDNGSQITVRLKIDKKKGRVRIDF</sequence>
<evidence type="ECO:0000259" key="4">
    <source>
        <dbReference type="Pfam" id="PF02538"/>
    </source>
</evidence>
<dbReference type="InterPro" id="IPR008040">
    <property type="entry name" value="Hydant_A_N"/>
</dbReference>
<keyword evidence="6" id="KW-0378">Hydrolase</keyword>
<name>A0A3B1D2S9_9ZZZZ</name>
<dbReference type="GO" id="GO:0017168">
    <property type="term" value="F:5-oxoprolinase (ATP-hydrolyzing) activity"/>
    <property type="evidence" value="ECO:0007669"/>
    <property type="project" value="UniProtKB-EC"/>
</dbReference>
<evidence type="ECO:0000256" key="1">
    <source>
        <dbReference type="ARBA" id="ARBA00010403"/>
    </source>
</evidence>
<feature type="domain" description="Hydantoinase/oxoprolinase N-terminal" evidence="5">
    <location>
        <begin position="12"/>
        <end position="190"/>
    </location>
</feature>
<dbReference type="GO" id="GO:0006749">
    <property type="term" value="P:glutathione metabolic process"/>
    <property type="evidence" value="ECO:0007669"/>
    <property type="project" value="TreeGrafter"/>
</dbReference>
<evidence type="ECO:0000259" key="3">
    <source>
        <dbReference type="Pfam" id="PF01968"/>
    </source>
</evidence>
<feature type="region of interest" description="Disordered" evidence="2">
    <location>
        <begin position="604"/>
        <end position="640"/>
    </location>
</feature>
<feature type="non-terminal residue" evidence="6">
    <location>
        <position position="975"/>
    </location>
</feature>
<feature type="compositionally biased region" description="Basic and acidic residues" evidence="2">
    <location>
        <begin position="612"/>
        <end position="623"/>
    </location>
</feature>
<dbReference type="InterPro" id="IPR003692">
    <property type="entry name" value="Hydantoinase_B"/>
</dbReference>
<dbReference type="InterPro" id="IPR002821">
    <property type="entry name" value="Hydantoinase_A"/>
</dbReference>
<dbReference type="Pfam" id="PF05378">
    <property type="entry name" value="Hydant_A_N"/>
    <property type="match status" value="1"/>
</dbReference>